<name>A0AAV4TYF2_9ARAC</name>
<dbReference type="AlphaFoldDB" id="A0AAV4TYF2"/>
<evidence type="ECO:0000313" key="2">
    <source>
        <dbReference type="Proteomes" id="UP001054837"/>
    </source>
</evidence>
<sequence>MAQRLESLETPGLEEQLCSLRRRSWLSFLRQTGGRNILCLALKLALHWFSSMFLQTNSGLGRCTEKVVREYRYEASFFLQTSYVQCLMKFSPSDMTSKRQLRYNG</sequence>
<organism evidence="1 2">
    <name type="scientific">Caerostris darwini</name>
    <dbReference type="NCBI Taxonomy" id="1538125"/>
    <lineage>
        <taxon>Eukaryota</taxon>
        <taxon>Metazoa</taxon>
        <taxon>Ecdysozoa</taxon>
        <taxon>Arthropoda</taxon>
        <taxon>Chelicerata</taxon>
        <taxon>Arachnida</taxon>
        <taxon>Araneae</taxon>
        <taxon>Araneomorphae</taxon>
        <taxon>Entelegynae</taxon>
        <taxon>Araneoidea</taxon>
        <taxon>Araneidae</taxon>
        <taxon>Caerostris</taxon>
    </lineage>
</organism>
<protein>
    <submittedName>
        <fullName evidence="1">Uncharacterized protein</fullName>
    </submittedName>
</protein>
<gene>
    <name evidence="1" type="ORF">CDAR_319131</name>
</gene>
<dbReference type="EMBL" id="BPLQ01010363">
    <property type="protein sequence ID" value="GIY50236.1"/>
    <property type="molecule type" value="Genomic_DNA"/>
</dbReference>
<comment type="caution">
    <text evidence="1">The sequence shown here is derived from an EMBL/GenBank/DDBJ whole genome shotgun (WGS) entry which is preliminary data.</text>
</comment>
<accession>A0AAV4TYF2</accession>
<evidence type="ECO:0000313" key="1">
    <source>
        <dbReference type="EMBL" id="GIY50236.1"/>
    </source>
</evidence>
<dbReference type="Proteomes" id="UP001054837">
    <property type="component" value="Unassembled WGS sequence"/>
</dbReference>
<reference evidence="1 2" key="1">
    <citation type="submission" date="2021-06" db="EMBL/GenBank/DDBJ databases">
        <title>Caerostris darwini draft genome.</title>
        <authorList>
            <person name="Kono N."/>
            <person name="Arakawa K."/>
        </authorList>
    </citation>
    <scope>NUCLEOTIDE SEQUENCE [LARGE SCALE GENOMIC DNA]</scope>
</reference>
<keyword evidence="2" id="KW-1185">Reference proteome</keyword>
<proteinExistence type="predicted"/>